<dbReference type="InterPro" id="IPR002132">
    <property type="entry name" value="Ribosomal_uL5"/>
</dbReference>
<dbReference type="KEGG" id="mif:Metin_0623"/>
<dbReference type="GO" id="GO:0006412">
    <property type="term" value="P:translation"/>
    <property type="evidence" value="ECO:0007669"/>
    <property type="project" value="UniProtKB-UniRule"/>
</dbReference>
<gene>
    <name evidence="7" type="primary">rpl5</name>
    <name evidence="11" type="ordered locus">Metin_0623</name>
</gene>
<dbReference type="GO" id="GO:0003735">
    <property type="term" value="F:structural constituent of ribosome"/>
    <property type="evidence" value="ECO:0007669"/>
    <property type="project" value="InterPro"/>
</dbReference>
<dbReference type="InterPro" id="IPR022803">
    <property type="entry name" value="Ribosomal_uL5_dom_sf"/>
</dbReference>
<dbReference type="PANTHER" id="PTHR11994">
    <property type="entry name" value="60S RIBOSOMAL PROTEIN L11-RELATED"/>
    <property type="match status" value="1"/>
</dbReference>
<dbReference type="Proteomes" id="UP000002061">
    <property type="component" value="Chromosome"/>
</dbReference>
<feature type="domain" description="Large ribosomal subunit protein uL5 C-terminal" evidence="10">
    <location>
        <begin position="67"/>
        <end position="169"/>
    </location>
</feature>
<dbReference type="InterPro" id="IPR031310">
    <property type="entry name" value="Ribosomal_uL5_N"/>
</dbReference>
<comment type="function">
    <text evidence="7">This is 1 of the proteins that bind and probably mediate the attachment of the 5S RNA into the large ribosomal subunit, where it forms part of the central protuberance. In the 70S ribosome it contacts protein S13 of the 30S subunit (bridge B1b), connecting the 2 subunits; this bridge is implicated in subunit movement. May contact the P site tRNA; the 5S rRNA and some of its associated proteins might help stabilize positioning of ribosome-bound tRNAs.</text>
</comment>
<dbReference type="InterPro" id="IPR020929">
    <property type="entry name" value="Ribosomal_uL5_CS"/>
</dbReference>
<evidence type="ECO:0000256" key="5">
    <source>
        <dbReference type="ARBA" id="ARBA00022980"/>
    </source>
</evidence>
<dbReference type="NCBIfam" id="NF003258">
    <property type="entry name" value="PRK04219.1"/>
    <property type="match status" value="1"/>
</dbReference>
<keyword evidence="5 7" id="KW-0689">Ribosomal protein</keyword>
<dbReference type="SUPFAM" id="SSF55282">
    <property type="entry name" value="RL5-like"/>
    <property type="match status" value="1"/>
</dbReference>
<dbReference type="HAMAP" id="MF_01333_A">
    <property type="entry name" value="Ribosomal_uL5_A"/>
    <property type="match status" value="1"/>
</dbReference>
<evidence type="ECO:0000256" key="3">
    <source>
        <dbReference type="ARBA" id="ARBA00022730"/>
    </source>
</evidence>
<evidence type="ECO:0000259" key="10">
    <source>
        <dbReference type="Pfam" id="PF00673"/>
    </source>
</evidence>
<dbReference type="InterPro" id="IPR022804">
    <property type="entry name" value="Ribosomal_uL5_arc"/>
</dbReference>
<keyword evidence="6 7" id="KW-0687">Ribonucleoprotein</keyword>
<evidence type="ECO:0000256" key="1">
    <source>
        <dbReference type="ARBA" id="ARBA00008553"/>
    </source>
</evidence>
<accession>D5VRT9</accession>
<dbReference type="GeneID" id="9131630"/>
<comment type="similarity">
    <text evidence="1 7 8">Belongs to the universal ribosomal protein uL5 family.</text>
</comment>
<dbReference type="PROSITE" id="PS00358">
    <property type="entry name" value="RIBOSOMAL_L5"/>
    <property type="match status" value="1"/>
</dbReference>
<dbReference type="STRING" id="573063.Metin_0623"/>
<dbReference type="Pfam" id="PF00673">
    <property type="entry name" value="Ribosomal_L5_C"/>
    <property type="match status" value="1"/>
</dbReference>
<dbReference type="EMBL" id="CP002009">
    <property type="protein sequence ID" value="ADG13292.1"/>
    <property type="molecule type" value="Genomic_DNA"/>
</dbReference>
<dbReference type="eggNOG" id="arCOG04092">
    <property type="taxonomic scope" value="Archaea"/>
</dbReference>
<evidence type="ECO:0000256" key="2">
    <source>
        <dbReference type="ARBA" id="ARBA00022555"/>
    </source>
</evidence>
<dbReference type="OrthoDB" id="372044at2157"/>
<feature type="domain" description="Large ribosomal subunit protein uL5 N-terminal" evidence="9">
    <location>
        <begin position="10"/>
        <end position="63"/>
    </location>
</feature>
<keyword evidence="2 7" id="KW-0820">tRNA-binding</keyword>
<dbReference type="GO" id="GO:0005840">
    <property type="term" value="C:ribosome"/>
    <property type="evidence" value="ECO:0007669"/>
    <property type="project" value="UniProtKB-KW"/>
</dbReference>
<sequence>MDYEELWNKNPMLRPKIGKVVVNFGIGESGDRLTKGEKVIEELTGQKPIRTRAKQTNPSFGIRKKLPIGLKVTLRGKKAEEFLKKAFEAFQKEGKTLYDFSFDEYGNFSFGIHEHIDFPGQKYDPMIGVYGMDVCVTLERPGFRVMRRKRCRSKVPRKHRLTREEAIQFIEKTFGIKVERVLEE</sequence>
<dbReference type="GO" id="GO:0019843">
    <property type="term" value="F:rRNA binding"/>
    <property type="evidence" value="ECO:0007669"/>
    <property type="project" value="UniProtKB-UniRule"/>
</dbReference>
<dbReference type="HOGENOM" id="CLU_061015_3_0_2"/>
<dbReference type="Gene3D" id="3.30.1440.10">
    <property type="match status" value="1"/>
</dbReference>
<dbReference type="InterPro" id="IPR057266">
    <property type="entry name" value="Ribosomal_uL5_euk/arc-type"/>
</dbReference>
<dbReference type="GO" id="GO:1990904">
    <property type="term" value="C:ribonucleoprotein complex"/>
    <property type="evidence" value="ECO:0007669"/>
    <property type="project" value="UniProtKB-KW"/>
</dbReference>
<evidence type="ECO:0000313" key="12">
    <source>
        <dbReference type="Proteomes" id="UP000002061"/>
    </source>
</evidence>
<evidence type="ECO:0000313" key="11">
    <source>
        <dbReference type="EMBL" id="ADG13292.1"/>
    </source>
</evidence>
<reference evidence="11" key="1">
    <citation type="submission" date="2010-04" db="EMBL/GenBank/DDBJ databases">
        <title>Complete sequence of Methanocaldococcus infernus ME.</title>
        <authorList>
            <consortium name="US DOE Joint Genome Institute"/>
            <person name="Lucas S."/>
            <person name="Copeland A."/>
            <person name="Lapidus A."/>
            <person name="Cheng J.-F."/>
            <person name="Bruce D."/>
            <person name="Goodwin L."/>
            <person name="Pitluck S."/>
            <person name="Munk A.C."/>
            <person name="Detter J.C."/>
            <person name="Han C."/>
            <person name="Tapia R."/>
            <person name="Land M."/>
            <person name="Hauser L."/>
            <person name="Kyrpides N."/>
            <person name="Mikhailova N."/>
            <person name="Sieprawska-Lupa M."/>
            <person name="Whitman W.B."/>
            <person name="Woyke T."/>
        </authorList>
    </citation>
    <scope>NUCLEOTIDE SEQUENCE [LARGE SCALE GENOMIC DNA]</scope>
    <source>
        <strain evidence="11">ME</strain>
    </source>
</reference>
<name>D5VRT9_METIM</name>
<evidence type="ECO:0000256" key="6">
    <source>
        <dbReference type="ARBA" id="ARBA00023274"/>
    </source>
</evidence>
<dbReference type="RefSeq" id="WP_013100038.1">
    <property type="nucleotide sequence ID" value="NC_014122.1"/>
</dbReference>
<evidence type="ECO:0000256" key="7">
    <source>
        <dbReference type="HAMAP-Rule" id="MF_01333"/>
    </source>
</evidence>
<dbReference type="AlphaFoldDB" id="D5VRT9"/>
<dbReference type="GO" id="GO:0000049">
    <property type="term" value="F:tRNA binding"/>
    <property type="evidence" value="ECO:0007669"/>
    <property type="project" value="UniProtKB-UniRule"/>
</dbReference>
<protein>
    <recommendedName>
        <fullName evidence="7">Large ribosomal subunit protein uL5</fullName>
    </recommendedName>
</protein>
<evidence type="ECO:0000256" key="4">
    <source>
        <dbReference type="ARBA" id="ARBA00022884"/>
    </source>
</evidence>
<keyword evidence="12" id="KW-1185">Reference proteome</keyword>
<keyword evidence="4 7" id="KW-0694">RNA-binding</keyword>
<dbReference type="FunFam" id="3.30.1440.10:FF:000002">
    <property type="entry name" value="60S ribosomal protein L11"/>
    <property type="match status" value="1"/>
</dbReference>
<evidence type="ECO:0000259" key="9">
    <source>
        <dbReference type="Pfam" id="PF00281"/>
    </source>
</evidence>
<dbReference type="PIRSF" id="PIRSF002161">
    <property type="entry name" value="Ribosomal_L5"/>
    <property type="match status" value="1"/>
</dbReference>
<proteinExistence type="inferred from homology"/>
<keyword evidence="3 7" id="KW-0699">rRNA-binding</keyword>
<organism evidence="11 12">
    <name type="scientific">Methanocaldococcus infernus (strain DSM 11812 / JCM 15783 / ME)</name>
    <dbReference type="NCBI Taxonomy" id="573063"/>
    <lineage>
        <taxon>Archaea</taxon>
        <taxon>Methanobacteriati</taxon>
        <taxon>Methanobacteriota</taxon>
        <taxon>Methanomada group</taxon>
        <taxon>Methanococci</taxon>
        <taxon>Methanococcales</taxon>
        <taxon>Methanocaldococcaceae</taxon>
        <taxon>Methanocaldococcus</taxon>
    </lineage>
</organism>
<dbReference type="InterPro" id="IPR031309">
    <property type="entry name" value="Ribosomal_uL5_C"/>
</dbReference>
<evidence type="ECO:0000256" key="8">
    <source>
        <dbReference type="RuleBase" id="RU003930"/>
    </source>
</evidence>
<dbReference type="Pfam" id="PF00281">
    <property type="entry name" value="Ribosomal_L5"/>
    <property type="match status" value="1"/>
</dbReference>
<comment type="subunit">
    <text evidence="7">Part of the 50S ribosomal subunit; contacts the 5S rRNA and probably tRNA. Forms a bridge to the 30S subunit in the 70S ribosome.</text>
</comment>